<organism evidence="2 3">
    <name type="scientific">Caenorhabditis briggsae</name>
    <dbReference type="NCBI Taxonomy" id="6238"/>
    <lineage>
        <taxon>Eukaryota</taxon>
        <taxon>Metazoa</taxon>
        <taxon>Ecdysozoa</taxon>
        <taxon>Nematoda</taxon>
        <taxon>Chromadorea</taxon>
        <taxon>Rhabditida</taxon>
        <taxon>Rhabditina</taxon>
        <taxon>Rhabditomorpha</taxon>
        <taxon>Rhabditoidea</taxon>
        <taxon>Rhabditidae</taxon>
        <taxon>Peloderinae</taxon>
        <taxon>Caenorhabditis</taxon>
    </lineage>
</organism>
<sequence length="437" mass="49100">MTAESAVLTFNDQFFSCTAREKRRREIHPKFIDFLKFVIMNIPRTFRSNPIPAIFGKYCYHITDVFIEILRHLIFIRGLFQLMMKRLGKLFSGTPRKSERLSSTIPGNVKRIQEESEGGAQEIGNRVNVVIEKCILAHNKSDMRSFFHKFNSCQKMYFACAICAQKKGAVANAAVERAGHVAVEPRHEIHAATKTEDANEATQAVSVNAPVSSMFIDMSALFNPGHFNGNSHGLAEALPPPPVNAQLPGGLLGDVDQRNRRMIAIFQHAKADEQRPLAMAREWYGDRQDVLQLVHDSTAALKEAVAIAADDRAQQKKENNDVAQYERPILEHAKADEQKSLAMAREWYGDHQDVLQLVQDSTAALEKAEVIEADDRAQQVGNGNNDVARCNPCERCIRESIREALEMLEHENADERKSSADEGTQQAQQQEANETNY</sequence>
<evidence type="ECO:0000313" key="2">
    <source>
        <dbReference type="EMBL" id="ULT81859.1"/>
    </source>
</evidence>
<gene>
    <name evidence="2" type="ORF">L3Y34_011665</name>
</gene>
<evidence type="ECO:0000313" key="3">
    <source>
        <dbReference type="Proteomes" id="UP000827892"/>
    </source>
</evidence>
<name>A0AAE8ZTE3_CAEBR</name>
<proteinExistence type="predicted"/>
<accession>A0AAE8ZTE3</accession>
<reference evidence="2 3" key="1">
    <citation type="submission" date="2022-05" db="EMBL/GenBank/DDBJ databases">
        <title>Chromosome-level reference genomes for two strains of Caenorhabditis briggsae: an improved platform for comparative genomics.</title>
        <authorList>
            <person name="Stevens L."/>
            <person name="Andersen E.C."/>
        </authorList>
    </citation>
    <scope>NUCLEOTIDE SEQUENCE [LARGE SCALE GENOMIC DNA]</scope>
    <source>
        <strain evidence="2">QX1410_ONT</strain>
        <tissue evidence="2">Whole-organism</tissue>
    </source>
</reference>
<protein>
    <submittedName>
        <fullName evidence="2">Uncharacterized protein</fullName>
    </submittedName>
</protein>
<feature type="region of interest" description="Disordered" evidence="1">
    <location>
        <begin position="407"/>
        <end position="437"/>
    </location>
</feature>
<evidence type="ECO:0000256" key="1">
    <source>
        <dbReference type="SAM" id="MobiDB-lite"/>
    </source>
</evidence>
<dbReference type="EMBL" id="CP090896">
    <property type="protein sequence ID" value="ULT81859.1"/>
    <property type="molecule type" value="Genomic_DNA"/>
</dbReference>
<dbReference type="AlphaFoldDB" id="A0AAE8ZTE3"/>
<feature type="compositionally biased region" description="Low complexity" evidence="1">
    <location>
        <begin position="424"/>
        <end position="437"/>
    </location>
</feature>
<dbReference type="Proteomes" id="UP000827892">
    <property type="component" value="Chromosome X"/>
</dbReference>
<feature type="compositionally biased region" description="Basic and acidic residues" evidence="1">
    <location>
        <begin position="407"/>
        <end position="420"/>
    </location>
</feature>